<proteinExistence type="predicted"/>
<dbReference type="Proteomes" id="UP000295188">
    <property type="component" value="Unassembled WGS sequence"/>
</dbReference>
<dbReference type="GO" id="GO:0005975">
    <property type="term" value="P:carbohydrate metabolic process"/>
    <property type="evidence" value="ECO:0007669"/>
    <property type="project" value="InterPro"/>
</dbReference>
<keyword evidence="2" id="KW-0862">Zinc</keyword>
<dbReference type="RefSeq" id="WP_132548087.1">
    <property type="nucleotide sequence ID" value="NZ_SMAA01000004.1"/>
</dbReference>
<feature type="binding site" evidence="2">
    <location>
        <position position="134"/>
    </location>
    <ligand>
        <name>Zn(2+)</name>
        <dbReference type="ChEBI" id="CHEBI:29105"/>
        <label>2</label>
    </ligand>
</feature>
<dbReference type="Pfam" id="PF01116">
    <property type="entry name" value="F_bP_aldolase"/>
    <property type="match status" value="1"/>
</dbReference>
<dbReference type="PANTHER" id="PTHR30304">
    <property type="entry name" value="D-TAGATOSE-1,6-BISPHOSPHATE ALDOLASE"/>
    <property type="match status" value="1"/>
</dbReference>
<dbReference type="GO" id="GO:0016832">
    <property type="term" value="F:aldehyde-lyase activity"/>
    <property type="evidence" value="ECO:0007669"/>
    <property type="project" value="InterPro"/>
</dbReference>
<dbReference type="GO" id="GO:0008270">
    <property type="term" value="F:zinc ion binding"/>
    <property type="evidence" value="ECO:0007669"/>
    <property type="project" value="InterPro"/>
</dbReference>
<dbReference type="PANTHER" id="PTHR30304:SF0">
    <property type="entry name" value="D-TAGATOSE-1,6-BISPHOSPHATE ALDOLASE SUBUNIT GATY-RELATED"/>
    <property type="match status" value="1"/>
</dbReference>
<sequence>MSLVSLKEMLNDARKNKYAVGAFDVSNLEMALAVVEVAEKKKSPVILMGLCLDLQGDRLDYWLYSLRKIAQKASVPVCIHLDHATDVEFIKKCVNAGFSSVMIDGSMLPLKENIEKTKTVVDYAHKFDVSVEAELGHVGDGIVGSSEIGAPKKDTFDKPEDSLTRPDELKQFIDATGVDCIAVAVGTAHGIYVYKPKIHFDRLKTLNEISVVPMVMHGGSGTPDALIKESVQNGICKLNIFSEMLTAFYGTMKDELNAAEHLAIWPHNANEKPLIALKKVVAAKIDLVGSTNKA</sequence>
<name>A0A4R3KCA3_9FIRM</name>
<dbReference type="SUPFAM" id="SSF51569">
    <property type="entry name" value="Aldolase"/>
    <property type="match status" value="1"/>
</dbReference>
<dbReference type="InterPro" id="IPR000771">
    <property type="entry name" value="FBA_II"/>
</dbReference>
<dbReference type="InterPro" id="IPR050246">
    <property type="entry name" value="Class_II_FBP_aldolase"/>
</dbReference>
<feature type="binding site" evidence="2">
    <location>
        <position position="217"/>
    </location>
    <ligand>
        <name>Zn(2+)</name>
        <dbReference type="ChEBI" id="CHEBI:29105"/>
        <label>1</label>
        <note>catalytic</note>
    </ligand>
</feature>
<keyword evidence="2" id="KW-0479">Metal-binding</keyword>
<dbReference type="PIRSF" id="PIRSF001359">
    <property type="entry name" value="F_bP_aldolase_II"/>
    <property type="match status" value="1"/>
</dbReference>
<feature type="active site" description="Proton donor" evidence="1">
    <location>
        <position position="82"/>
    </location>
</feature>
<accession>A0A4R3KCA3</accession>
<feature type="binding site" evidence="2">
    <location>
        <position position="189"/>
    </location>
    <ligand>
        <name>Zn(2+)</name>
        <dbReference type="ChEBI" id="CHEBI:29105"/>
        <label>1</label>
        <note>catalytic</note>
    </ligand>
</feature>
<dbReference type="Gene3D" id="3.20.20.70">
    <property type="entry name" value="Aldolase class I"/>
    <property type="match status" value="1"/>
</dbReference>
<dbReference type="CDD" id="cd00947">
    <property type="entry name" value="TBP_aldolase_IIB"/>
    <property type="match status" value="1"/>
</dbReference>
<keyword evidence="4" id="KW-1185">Reference proteome</keyword>
<dbReference type="InterPro" id="IPR013785">
    <property type="entry name" value="Aldolase_TIM"/>
</dbReference>
<organism evidence="3 4">
    <name type="scientific">Pectinatus cerevisiiphilus</name>
    <dbReference type="NCBI Taxonomy" id="86956"/>
    <lineage>
        <taxon>Bacteria</taxon>
        <taxon>Bacillati</taxon>
        <taxon>Bacillota</taxon>
        <taxon>Negativicutes</taxon>
        <taxon>Selenomonadales</taxon>
        <taxon>Selenomonadaceae</taxon>
        <taxon>Pectinatus</taxon>
    </lineage>
</organism>
<protein>
    <submittedName>
        <fullName evidence="3">Tagatose 1,6-diphosphate aldolase GatY/KbaY</fullName>
    </submittedName>
</protein>
<evidence type="ECO:0000256" key="2">
    <source>
        <dbReference type="PIRSR" id="PIRSR001359-3"/>
    </source>
</evidence>
<dbReference type="AlphaFoldDB" id="A0A4R3KCA3"/>
<dbReference type="EMBL" id="SMAA01000004">
    <property type="protein sequence ID" value="TCS80539.1"/>
    <property type="molecule type" value="Genomic_DNA"/>
</dbReference>
<evidence type="ECO:0000313" key="4">
    <source>
        <dbReference type="Proteomes" id="UP000295188"/>
    </source>
</evidence>
<evidence type="ECO:0000256" key="1">
    <source>
        <dbReference type="PIRSR" id="PIRSR001359-1"/>
    </source>
</evidence>
<comment type="caution">
    <text evidence="3">The sequence shown here is derived from an EMBL/GenBank/DDBJ whole genome shotgun (WGS) entry which is preliminary data.</text>
</comment>
<feature type="binding site" evidence="2">
    <location>
        <position position="104"/>
    </location>
    <ligand>
        <name>Zn(2+)</name>
        <dbReference type="ChEBI" id="CHEBI:29105"/>
        <label>2</label>
    </ligand>
</feature>
<reference evidence="3 4" key="1">
    <citation type="submission" date="2019-03" db="EMBL/GenBank/DDBJ databases">
        <title>Genomic Encyclopedia of Type Strains, Phase IV (KMG-IV): sequencing the most valuable type-strain genomes for metagenomic binning, comparative biology and taxonomic classification.</title>
        <authorList>
            <person name="Goeker M."/>
        </authorList>
    </citation>
    <scope>NUCLEOTIDE SEQUENCE [LARGE SCALE GENOMIC DNA]</scope>
    <source>
        <strain evidence="3 4">DSM 20467</strain>
    </source>
</reference>
<evidence type="ECO:0000313" key="3">
    <source>
        <dbReference type="EMBL" id="TCS80539.1"/>
    </source>
</evidence>
<dbReference type="OrthoDB" id="9803995at2"/>
<dbReference type="NCBIfam" id="TIGR00167">
    <property type="entry name" value="cbbA"/>
    <property type="match status" value="1"/>
</dbReference>
<comment type="cofactor">
    <cofactor evidence="2">
        <name>Zn(2+)</name>
        <dbReference type="ChEBI" id="CHEBI:29105"/>
    </cofactor>
    <text evidence="2">Binds 2 Zn(2+) ions per subunit. One is catalytic and the other provides a structural contribution.</text>
</comment>
<feature type="binding site" evidence="2">
    <location>
        <position position="83"/>
    </location>
    <ligand>
        <name>Zn(2+)</name>
        <dbReference type="ChEBI" id="CHEBI:29105"/>
        <label>1</label>
        <note>catalytic</note>
    </ligand>
</feature>
<gene>
    <name evidence="3" type="ORF">EDC37_104141</name>
</gene>